<organism evidence="1 2">
    <name type="scientific">Actinomyces bovis</name>
    <dbReference type="NCBI Taxonomy" id="1658"/>
    <lineage>
        <taxon>Bacteria</taxon>
        <taxon>Bacillati</taxon>
        <taxon>Actinomycetota</taxon>
        <taxon>Actinomycetes</taxon>
        <taxon>Actinomycetales</taxon>
        <taxon>Actinomycetaceae</taxon>
        <taxon>Actinomyces</taxon>
    </lineage>
</organism>
<dbReference type="RefSeq" id="WP_111836716.1">
    <property type="nucleotide sequence ID" value="NZ_UAPQ01000008.1"/>
</dbReference>
<dbReference type="EMBL" id="UAPQ01000008">
    <property type="protein sequence ID" value="SPT53773.1"/>
    <property type="molecule type" value="Genomic_DNA"/>
</dbReference>
<name>A0ABY1VRV6_9ACTO</name>
<evidence type="ECO:0000313" key="1">
    <source>
        <dbReference type="EMBL" id="SPT53773.1"/>
    </source>
</evidence>
<proteinExistence type="predicted"/>
<comment type="caution">
    <text evidence="1">The sequence shown here is derived from an EMBL/GenBank/DDBJ whole genome shotgun (WGS) entry which is preliminary data.</text>
</comment>
<gene>
    <name evidence="1" type="ORF">NCTC11535_01456</name>
</gene>
<reference evidence="1 2" key="1">
    <citation type="submission" date="2018-06" db="EMBL/GenBank/DDBJ databases">
        <authorList>
            <consortium name="Pathogen Informatics"/>
            <person name="Doyle S."/>
        </authorList>
    </citation>
    <scope>NUCLEOTIDE SEQUENCE [LARGE SCALE GENOMIC DNA]</scope>
    <source>
        <strain evidence="1 2">NCTC11535</strain>
    </source>
</reference>
<dbReference type="Proteomes" id="UP000250006">
    <property type="component" value="Unassembled WGS sequence"/>
</dbReference>
<accession>A0ABY1VRV6</accession>
<sequence>MGGRTEYRVVTFCTTPEHIFGAGIPGTAAASTVDFAGSVPDLAENMDGWEAVSHQVIPAEDRVFLSILLRTSLDVPDTLTGDASSGGGLAQP</sequence>
<keyword evidence="2" id="KW-1185">Reference proteome</keyword>
<evidence type="ECO:0000313" key="2">
    <source>
        <dbReference type="Proteomes" id="UP000250006"/>
    </source>
</evidence>
<protein>
    <submittedName>
        <fullName evidence="1">Uncharacterized protein</fullName>
    </submittedName>
</protein>